<dbReference type="PANTHER" id="PTHR13817">
    <property type="entry name" value="TITIN"/>
    <property type="match status" value="1"/>
</dbReference>
<dbReference type="InterPro" id="IPR036179">
    <property type="entry name" value="Ig-like_dom_sf"/>
</dbReference>
<dbReference type="InterPro" id="IPR013098">
    <property type="entry name" value="Ig_I-set"/>
</dbReference>
<feature type="domain" description="Ig-like" evidence="2">
    <location>
        <begin position="133"/>
        <end position="228"/>
    </location>
</feature>
<proteinExistence type="predicted"/>
<protein>
    <submittedName>
        <fullName evidence="4">Ig-like domain-containing protein</fullName>
    </submittedName>
</protein>
<organism evidence="3 4">
    <name type="scientific">Meloidogyne incognita</name>
    <name type="common">Southern root-knot nematode worm</name>
    <name type="synonym">Oxyuris incognita</name>
    <dbReference type="NCBI Taxonomy" id="6306"/>
    <lineage>
        <taxon>Eukaryota</taxon>
        <taxon>Metazoa</taxon>
        <taxon>Ecdysozoa</taxon>
        <taxon>Nematoda</taxon>
        <taxon>Chromadorea</taxon>
        <taxon>Rhabditida</taxon>
        <taxon>Tylenchina</taxon>
        <taxon>Tylenchomorpha</taxon>
        <taxon>Tylenchoidea</taxon>
        <taxon>Meloidogynidae</taxon>
        <taxon>Meloidogyninae</taxon>
        <taxon>Meloidogyne</taxon>
        <taxon>Meloidogyne incognita group</taxon>
    </lineage>
</organism>
<dbReference type="PROSITE" id="PS50835">
    <property type="entry name" value="IG_LIKE"/>
    <property type="match status" value="1"/>
</dbReference>
<dbReference type="InterPro" id="IPR050964">
    <property type="entry name" value="Striated_Muscle_Regulatory"/>
</dbReference>
<dbReference type="WBParaSite" id="Minc3s01175g21423">
    <property type="protein sequence ID" value="Minc3s01175g21423"/>
    <property type="gene ID" value="Minc3s01175g21423"/>
</dbReference>
<dbReference type="InterPro" id="IPR007110">
    <property type="entry name" value="Ig-like_dom"/>
</dbReference>
<dbReference type="SUPFAM" id="SSF48726">
    <property type="entry name" value="Immunoglobulin"/>
    <property type="match status" value="2"/>
</dbReference>
<evidence type="ECO:0000256" key="1">
    <source>
        <dbReference type="ARBA" id="ARBA00022737"/>
    </source>
</evidence>
<dbReference type="Gene3D" id="2.60.40.10">
    <property type="entry name" value="Immunoglobulins"/>
    <property type="match status" value="2"/>
</dbReference>
<keyword evidence="3" id="KW-1185">Reference proteome</keyword>
<name>A0A914M1Z6_MELIC</name>
<evidence type="ECO:0000259" key="2">
    <source>
        <dbReference type="PROSITE" id="PS50835"/>
    </source>
</evidence>
<dbReference type="InterPro" id="IPR013783">
    <property type="entry name" value="Ig-like_fold"/>
</dbReference>
<evidence type="ECO:0000313" key="4">
    <source>
        <dbReference type="WBParaSite" id="Minc3s01175g21423"/>
    </source>
</evidence>
<reference evidence="4" key="1">
    <citation type="submission" date="2022-11" db="UniProtKB">
        <authorList>
            <consortium name="WormBaseParasite"/>
        </authorList>
    </citation>
    <scope>IDENTIFICATION</scope>
</reference>
<dbReference type="Pfam" id="PF07679">
    <property type="entry name" value="I-set"/>
    <property type="match status" value="1"/>
</dbReference>
<dbReference type="PANTHER" id="PTHR13817:SF166">
    <property type="entry name" value="NEURONAL IGCAM-RELATED"/>
    <property type="match status" value="1"/>
</dbReference>
<dbReference type="Proteomes" id="UP000887563">
    <property type="component" value="Unplaced"/>
</dbReference>
<evidence type="ECO:0000313" key="3">
    <source>
        <dbReference type="Proteomes" id="UP000887563"/>
    </source>
</evidence>
<dbReference type="AlphaFoldDB" id="A0A914M1Z6"/>
<keyword evidence="1" id="KW-0677">Repeat</keyword>
<accession>A0A914M1Z6</accession>
<sequence>MSPPAIQGQPKIRHDEQTNSVFLEVSVLGAEATKTKWYLEEKEIASGTGAYRMSTQEQEGGKKLIICEIKNYDKSMQGTYKAVFFSPDGKENYATFTVKSGSIQTGDGEKCHHSGTNFELCKSLDPERLKNAPEFYEKPKITQKDGGKVIQIKIRVKSHIEMKAEWFKDESPLKTDNRIKLSTEKDSSEPDGTILLLEINDPTKEDQAKYKCVVKNGEGRNEQSLNLVFD</sequence>